<sequence length="287" mass="32081">MNFVACIKRHLAEIKLTKYPPALNSTTPLDTPPHWHNLSYFESNSSVPAPFYNSEPILEYAEQKSSPSLKPLYLDDDSIKDSNEQFSPTTPKTSPALKPLELYDHYIKDLNENVSPTTPRIDESVTLNSIDESVTPNSINESVTLNIIDSFSSSTLRPFNSESRLEYLVQTSSPILKSSVDDSVDRSLFHIPDIITSIIALKNDSPESLKPPLPAYCSPTQRFSPFCLPLSPVFPLDSHFKFFSSWRRIIKIEDTGTEVDELDPVPYAMALPVVQSTSQPACNTSPK</sequence>
<dbReference type="EMBL" id="AVOT02019938">
    <property type="protein sequence ID" value="MBW0507826.1"/>
    <property type="molecule type" value="Genomic_DNA"/>
</dbReference>
<accession>A0A9Q3DNZ6</accession>
<comment type="caution">
    <text evidence="1">The sequence shown here is derived from an EMBL/GenBank/DDBJ whole genome shotgun (WGS) entry which is preliminary data.</text>
</comment>
<reference evidence="1" key="1">
    <citation type="submission" date="2021-03" db="EMBL/GenBank/DDBJ databases">
        <title>Draft genome sequence of rust myrtle Austropuccinia psidii MF-1, a brazilian biotype.</title>
        <authorList>
            <person name="Quecine M.C."/>
            <person name="Pachon D.M.R."/>
            <person name="Bonatelli M.L."/>
            <person name="Correr F.H."/>
            <person name="Franceschini L.M."/>
            <person name="Leite T.F."/>
            <person name="Margarido G.R.A."/>
            <person name="Almeida C.A."/>
            <person name="Ferrarezi J.A."/>
            <person name="Labate C.A."/>
        </authorList>
    </citation>
    <scope>NUCLEOTIDE SEQUENCE</scope>
    <source>
        <strain evidence="1">MF-1</strain>
    </source>
</reference>
<keyword evidence="2" id="KW-1185">Reference proteome</keyword>
<gene>
    <name evidence="1" type="ORF">O181_047541</name>
</gene>
<dbReference type="Proteomes" id="UP000765509">
    <property type="component" value="Unassembled WGS sequence"/>
</dbReference>
<evidence type="ECO:0000313" key="1">
    <source>
        <dbReference type="EMBL" id="MBW0507826.1"/>
    </source>
</evidence>
<organism evidence="1 2">
    <name type="scientific">Austropuccinia psidii MF-1</name>
    <dbReference type="NCBI Taxonomy" id="1389203"/>
    <lineage>
        <taxon>Eukaryota</taxon>
        <taxon>Fungi</taxon>
        <taxon>Dikarya</taxon>
        <taxon>Basidiomycota</taxon>
        <taxon>Pucciniomycotina</taxon>
        <taxon>Pucciniomycetes</taxon>
        <taxon>Pucciniales</taxon>
        <taxon>Sphaerophragmiaceae</taxon>
        <taxon>Austropuccinia</taxon>
    </lineage>
</organism>
<proteinExistence type="predicted"/>
<dbReference type="AlphaFoldDB" id="A0A9Q3DNZ6"/>
<protein>
    <submittedName>
        <fullName evidence="1">Uncharacterized protein</fullName>
    </submittedName>
</protein>
<name>A0A9Q3DNZ6_9BASI</name>
<evidence type="ECO:0000313" key="2">
    <source>
        <dbReference type="Proteomes" id="UP000765509"/>
    </source>
</evidence>